<evidence type="ECO:0000313" key="2">
    <source>
        <dbReference type="Proteomes" id="UP000887013"/>
    </source>
</evidence>
<keyword evidence="2" id="KW-1185">Reference proteome</keyword>
<organism evidence="1 2">
    <name type="scientific">Nephila pilipes</name>
    <name type="common">Giant wood spider</name>
    <name type="synonym">Nephila maculata</name>
    <dbReference type="NCBI Taxonomy" id="299642"/>
    <lineage>
        <taxon>Eukaryota</taxon>
        <taxon>Metazoa</taxon>
        <taxon>Ecdysozoa</taxon>
        <taxon>Arthropoda</taxon>
        <taxon>Chelicerata</taxon>
        <taxon>Arachnida</taxon>
        <taxon>Araneae</taxon>
        <taxon>Araneomorphae</taxon>
        <taxon>Entelegynae</taxon>
        <taxon>Araneoidea</taxon>
        <taxon>Nephilidae</taxon>
        <taxon>Nephila</taxon>
    </lineage>
</organism>
<dbReference type="AlphaFoldDB" id="A0A8X6U8E6"/>
<dbReference type="OrthoDB" id="6407690at2759"/>
<dbReference type="EMBL" id="BMAW01123451">
    <property type="protein sequence ID" value="GFU03307.1"/>
    <property type="molecule type" value="Genomic_DNA"/>
</dbReference>
<evidence type="ECO:0000313" key="1">
    <source>
        <dbReference type="EMBL" id="GFU03307.1"/>
    </source>
</evidence>
<gene>
    <name evidence="1" type="primary">NCL1_38110</name>
    <name evidence="1" type="ORF">NPIL_237791</name>
</gene>
<protein>
    <submittedName>
        <fullName evidence="1">Uncharacterized protein</fullName>
    </submittedName>
</protein>
<reference evidence="1" key="1">
    <citation type="submission" date="2020-08" db="EMBL/GenBank/DDBJ databases">
        <title>Multicomponent nature underlies the extraordinary mechanical properties of spider dragline silk.</title>
        <authorList>
            <person name="Kono N."/>
            <person name="Nakamura H."/>
            <person name="Mori M."/>
            <person name="Yoshida Y."/>
            <person name="Ohtoshi R."/>
            <person name="Malay A.D."/>
            <person name="Moran D.A.P."/>
            <person name="Tomita M."/>
            <person name="Numata K."/>
            <person name="Arakawa K."/>
        </authorList>
    </citation>
    <scope>NUCLEOTIDE SEQUENCE</scope>
</reference>
<name>A0A8X6U8E6_NEPPI</name>
<accession>A0A8X6U8E6</accession>
<dbReference type="Proteomes" id="UP000887013">
    <property type="component" value="Unassembled WGS sequence"/>
</dbReference>
<sequence>MSIRFWPNFQTITQVKIAKRILYDFEFETLRTDFLSQDGRIKKEHYMCINQVVSTLGLPNTITNRIEGIIKSLGVQVKQWFDSHEQFELGADLDYKNKIIHWFPHGTVNEFKTARTLIQSENINITRRLKLACFYYFEDDAYTLWENMTTADRSNFLGVPGFLPFLLTERIKIMTYWMSALGTESKLDWSRINNAITNENRDEYETSFFYQNLYGLLYYFPKLKTPEARYRCIHVATTEGSAKPFHLHLCLSQMKDAELDAAFEKLDERRLINICKSFLYWPLQDLFLDVVKILGEHFTHNVRGELREFILREKLAKKWLDHDYGHLVKSLWKPT</sequence>
<proteinExistence type="predicted"/>
<comment type="caution">
    <text evidence="1">The sequence shown here is derived from an EMBL/GenBank/DDBJ whole genome shotgun (WGS) entry which is preliminary data.</text>
</comment>